<protein>
    <submittedName>
        <fullName evidence="4">Uncharacterized protein</fullName>
    </submittedName>
</protein>
<feature type="chain" id="PRO_5042167229" evidence="3">
    <location>
        <begin position="25"/>
        <end position="385"/>
    </location>
</feature>
<feature type="signal peptide" evidence="3">
    <location>
        <begin position="1"/>
        <end position="24"/>
    </location>
</feature>
<evidence type="ECO:0000256" key="2">
    <source>
        <dbReference type="SAM" id="Phobius"/>
    </source>
</evidence>
<feature type="region of interest" description="Disordered" evidence="1">
    <location>
        <begin position="312"/>
        <end position="338"/>
    </location>
</feature>
<reference evidence="4" key="1">
    <citation type="submission" date="2023-03" db="EMBL/GenBank/DDBJ databases">
        <title>Massive genome expansion in bonnet fungi (Mycena s.s.) driven by repeated elements and novel gene families across ecological guilds.</title>
        <authorList>
            <consortium name="Lawrence Berkeley National Laboratory"/>
            <person name="Harder C.B."/>
            <person name="Miyauchi S."/>
            <person name="Viragh M."/>
            <person name="Kuo A."/>
            <person name="Thoen E."/>
            <person name="Andreopoulos B."/>
            <person name="Lu D."/>
            <person name="Skrede I."/>
            <person name="Drula E."/>
            <person name="Henrissat B."/>
            <person name="Morin E."/>
            <person name="Kohler A."/>
            <person name="Barry K."/>
            <person name="LaButti K."/>
            <person name="Morin E."/>
            <person name="Salamov A."/>
            <person name="Lipzen A."/>
            <person name="Mereny Z."/>
            <person name="Hegedus B."/>
            <person name="Baldrian P."/>
            <person name="Stursova M."/>
            <person name="Weitz H."/>
            <person name="Taylor A."/>
            <person name="Grigoriev I.V."/>
            <person name="Nagy L.G."/>
            <person name="Martin F."/>
            <person name="Kauserud H."/>
        </authorList>
    </citation>
    <scope>NUCLEOTIDE SEQUENCE</scope>
    <source>
        <strain evidence="4">CBHHK182m</strain>
    </source>
</reference>
<evidence type="ECO:0000313" key="4">
    <source>
        <dbReference type="EMBL" id="KAJ7757627.1"/>
    </source>
</evidence>
<dbReference type="EMBL" id="JARKIB010000044">
    <property type="protein sequence ID" value="KAJ7757627.1"/>
    <property type="molecule type" value="Genomic_DNA"/>
</dbReference>
<feature type="transmembrane region" description="Helical" evidence="2">
    <location>
        <begin position="201"/>
        <end position="222"/>
    </location>
</feature>
<feature type="compositionally biased region" description="Polar residues" evidence="1">
    <location>
        <begin position="327"/>
        <end position="338"/>
    </location>
</feature>
<comment type="caution">
    <text evidence="4">The sequence shown here is derived from an EMBL/GenBank/DDBJ whole genome shotgun (WGS) entry which is preliminary data.</text>
</comment>
<gene>
    <name evidence="4" type="ORF">B0H16DRAFT_1689619</name>
</gene>
<keyword evidence="2" id="KW-0812">Transmembrane</keyword>
<proteinExistence type="predicted"/>
<keyword evidence="2" id="KW-0472">Membrane</keyword>
<evidence type="ECO:0000256" key="1">
    <source>
        <dbReference type="SAM" id="MobiDB-lite"/>
    </source>
</evidence>
<evidence type="ECO:0000256" key="3">
    <source>
        <dbReference type="SAM" id="SignalP"/>
    </source>
</evidence>
<feature type="compositionally biased region" description="Polar residues" evidence="1">
    <location>
        <begin position="157"/>
        <end position="173"/>
    </location>
</feature>
<keyword evidence="3" id="KW-0732">Signal</keyword>
<organism evidence="4 5">
    <name type="scientific">Mycena metata</name>
    <dbReference type="NCBI Taxonomy" id="1033252"/>
    <lineage>
        <taxon>Eukaryota</taxon>
        <taxon>Fungi</taxon>
        <taxon>Dikarya</taxon>
        <taxon>Basidiomycota</taxon>
        <taxon>Agaricomycotina</taxon>
        <taxon>Agaricomycetes</taxon>
        <taxon>Agaricomycetidae</taxon>
        <taxon>Agaricales</taxon>
        <taxon>Marasmiineae</taxon>
        <taxon>Mycenaceae</taxon>
        <taxon>Mycena</taxon>
    </lineage>
</organism>
<evidence type="ECO:0000313" key="5">
    <source>
        <dbReference type="Proteomes" id="UP001215598"/>
    </source>
</evidence>
<name>A0AAD7J5N3_9AGAR</name>
<feature type="region of interest" description="Disordered" evidence="1">
    <location>
        <begin position="148"/>
        <end position="173"/>
    </location>
</feature>
<keyword evidence="2" id="KW-1133">Transmembrane helix</keyword>
<dbReference type="AlphaFoldDB" id="A0AAD7J5N3"/>
<accession>A0AAD7J5N3</accession>
<sequence>MLPGGVPGLRIIFVAGLSLRLASSAPILTPIGSSTTALTATLNLLESIQDEDLTIRELAFTGTSTSLVPVQSHPTFQCSILTERLGPVASALAAEISALHICKTRTPATGCQCFALPDINGHFNFPKLNPNSNGTHFNFPKLNPNSNGTHFDFPKLNPNSNGTSPETQSPVKLNLSTSVSPSLTQTAMERHFSGSTKSIRIAVPLSVVGASLITIGLVILRLRLLTSARDIKGQPNQGSEAKELPTPVDLESLVIGSESDVNRASWAPYTNRLDSHQGLTPSNTVSTRQLYISNQMDRTREKVAELEAETSTLLRQSPHTSHHEGIPSSTGDVPQDLNSSGIHERLEQALRQIETLNDRIRELERERRSSWALGLSDEAPPGYIE</sequence>
<keyword evidence="5" id="KW-1185">Reference proteome</keyword>
<dbReference type="Proteomes" id="UP001215598">
    <property type="component" value="Unassembled WGS sequence"/>
</dbReference>